<sequence length="195" mass="22689">MKIGLKPFWNDDSARISRTLWLPSLNLIEREWTGELVTEASGTGVRQSASDQPITDWTDDKKERAAKRRKREEEQTEKEEAEKARRFRLNPTTEQKAILGNWFGTGRWSYNRCLDAVEKKEVAKYEKDLRAAFLNKDAIDNMGKPWVLKTPYDIRKAACKTFSSRMIPHMPGTHMTRRCSRLSIDLAESLARRAW</sequence>
<proteinExistence type="predicted"/>
<reference evidence="2" key="1">
    <citation type="journal article" date="2024" name="Front. Bioeng. Biotechnol.">
        <title>Genome-scale model development and genomic sequencing of the oleaginous clade Lipomyces.</title>
        <authorList>
            <person name="Czajka J.J."/>
            <person name="Han Y."/>
            <person name="Kim J."/>
            <person name="Mondo S.J."/>
            <person name="Hofstad B.A."/>
            <person name="Robles A."/>
            <person name="Haridas S."/>
            <person name="Riley R."/>
            <person name="LaButti K."/>
            <person name="Pangilinan J."/>
            <person name="Andreopoulos W."/>
            <person name="Lipzen A."/>
            <person name="Yan J."/>
            <person name="Wang M."/>
            <person name="Ng V."/>
            <person name="Grigoriev I.V."/>
            <person name="Spatafora J.W."/>
            <person name="Magnuson J.K."/>
            <person name="Baker S.E."/>
            <person name="Pomraning K.R."/>
        </authorList>
    </citation>
    <scope>NUCLEOTIDE SEQUENCE [LARGE SCALE GENOMIC DNA]</scope>
    <source>
        <strain evidence="2">CBS 10300</strain>
    </source>
</reference>
<evidence type="ECO:0000313" key="1">
    <source>
        <dbReference type="EMBL" id="KAK9326065.1"/>
    </source>
</evidence>
<organism evidence="1 2">
    <name type="scientific">Lipomyces orientalis</name>
    <dbReference type="NCBI Taxonomy" id="1233043"/>
    <lineage>
        <taxon>Eukaryota</taxon>
        <taxon>Fungi</taxon>
        <taxon>Dikarya</taxon>
        <taxon>Ascomycota</taxon>
        <taxon>Saccharomycotina</taxon>
        <taxon>Lipomycetes</taxon>
        <taxon>Lipomycetales</taxon>
        <taxon>Lipomycetaceae</taxon>
        <taxon>Lipomyces</taxon>
    </lineage>
</organism>
<protein>
    <submittedName>
        <fullName evidence="1">Uncharacterized protein</fullName>
    </submittedName>
</protein>
<dbReference type="EMBL" id="MU970036">
    <property type="protein sequence ID" value="KAK9326065.1"/>
    <property type="molecule type" value="Genomic_DNA"/>
</dbReference>
<accession>A0ACC3TYD3</accession>
<gene>
    <name evidence="1" type="ORF">V1517DRAFT_283941</name>
</gene>
<keyword evidence="2" id="KW-1185">Reference proteome</keyword>
<evidence type="ECO:0000313" key="2">
    <source>
        <dbReference type="Proteomes" id="UP001489719"/>
    </source>
</evidence>
<name>A0ACC3TYD3_9ASCO</name>
<comment type="caution">
    <text evidence="1">The sequence shown here is derived from an EMBL/GenBank/DDBJ whole genome shotgun (WGS) entry which is preliminary data.</text>
</comment>
<dbReference type="Proteomes" id="UP001489719">
    <property type="component" value="Unassembled WGS sequence"/>
</dbReference>